<dbReference type="EMBL" id="AZBU02000002">
    <property type="protein sequence ID" value="TKR93189.1"/>
    <property type="molecule type" value="Genomic_DNA"/>
</dbReference>
<name>A0A4U5PA48_STECR</name>
<dbReference type="Proteomes" id="UP000298663">
    <property type="component" value="Unassembled WGS sequence"/>
</dbReference>
<evidence type="ECO:0000313" key="2">
    <source>
        <dbReference type="Proteomes" id="UP000298663"/>
    </source>
</evidence>
<proteinExistence type="predicted"/>
<sequence>MLDLFEDVGIDLKLNGSRMANNVEGLPREFVTDPSKEYVEAFKKGVLEMADVERRFKTEELEIAYELTDKS</sequence>
<accession>A0A4U5PA48</accession>
<gene>
    <name evidence="1" type="ORF">L596_007690</name>
</gene>
<comment type="caution">
    <text evidence="1">The sequence shown here is derived from an EMBL/GenBank/DDBJ whole genome shotgun (WGS) entry which is preliminary data.</text>
</comment>
<evidence type="ECO:0000313" key="1">
    <source>
        <dbReference type="EMBL" id="TKR93189.1"/>
    </source>
</evidence>
<reference evidence="1 2" key="2">
    <citation type="journal article" date="2019" name="G3 (Bethesda)">
        <title>Hybrid Assembly of the Genome of the Entomopathogenic Nematode Steinernema carpocapsae Identifies the X-Chromosome.</title>
        <authorList>
            <person name="Serra L."/>
            <person name="Macchietto M."/>
            <person name="Macias-Munoz A."/>
            <person name="McGill C.J."/>
            <person name="Rodriguez I.M."/>
            <person name="Rodriguez B."/>
            <person name="Murad R."/>
            <person name="Mortazavi A."/>
        </authorList>
    </citation>
    <scope>NUCLEOTIDE SEQUENCE [LARGE SCALE GENOMIC DNA]</scope>
    <source>
        <strain evidence="1 2">ALL</strain>
    </source>
</reference>
<keyword evidence="2" id="KW-1185">Reference proteome</keyword>
<dbReference type="AlphaFoldDB" id="A0A4U5PA48"/>
<organism evidence="1 2">
    <name type="scientific">Steinernema carpocapsae</name>
    <name type="common">Entomopathogenic nematode</name>
    <dbReference type="NCBI Taxonomy" id="34508"/>
    <lineage>
        <taxon>Eukaryota</taxon>
        <taxon>Metazoa</taxon>
        <taxon>Ecdysozoa</taxon>
        <taxon>Nematoda</taxon>
        <taxon>Chromadorea</taxon>
        <taxon>Rhabditida</taxon>
        <taxon>Tylenchina</taxon>
        <taxon>Panagrolaimomorpha</taxon>
        <taxon>Strongyloidoidea</taxon>
        <taxon>Steinernematidae</taxon>
        <taxon>Steinernema</taxon>
    </lineage>
</organism>
<protein>
    <submittedName>
        <fullName evidence="1">Uncharacterized protein</fullName>
    </submittedName>
</protein>
<reference evidence="1 2" key="1">
    <citation type="journal article" date="2015" name="Genome Biol.">
        <title>Comparative genomics of Steinernema reveals deeply conserved gene regulatory networks.</title>
        <authorList>
            <person name="Dillman A.R."/>
            <person name="Macchietto M."/>
            <person name="Porter C.F."/>
            <person name="Rogers A."/>
            <person name="Williams B."/>
            <person name="Antoshechkin I."/>
            <person name="Lee M.M."/>
            <person name="Goodwin Z."/>
            <person name="Lu X."/>
            <person name="Lewis E.E."/>
            <person name="Goodrich-Blair H."/>
            <person name="Stock S.P."/>
            <person name="Adams B.J."/>
            <person name="Sternberg P.W."/>
            <person name="Mortazavi A."/>
        </authorList>
    </citation>
    <scope>NUCLEOTIDE SEQUENCE [LARGE SCALE GENOMIC DNA]</scope>
    <source>
        <strain evidence="1 2">ALL</strain>
    </source>
</reference>